<dbReference type="Proteomes" id="UP000001075">
    <property type="component" value="Unassembled WGS sequence"/>
</dbReference>
<accession>G3I0S0</accession>
<protein>
    <submittedName>
        <fullName evidence="1">Uncharacterized protein</fullName>
    </submittedName>
</protein>
<organism evidence="1 2">
    <name type="scientific">Cricetulus griseus</name>
    <name type="common">Chinese hamster</name>
    <name type="synonym">Cricetulus barabensis griseus</name>
    <dbReference type="NCBI Taxonomy" id="10029"/>
    <lineage>
        <taxon>Eukaryota</taxon>
        <taxon>Metazoa</taxon>
        <taxon>Chordata</taxon>
        <taxon>Craniata</taxon>
        <taxon>Vertebrata</taxon>
        <taxon>Euteleostomi</taxon>
        <taxon>Mammalia</taxon>
        <taxon>Eutheria</taxon>
        <taxon>Euarchontoglires</taxon>
        <taxon>Glires</taxon>
        <taxon>Rodentia</taxon>
        <taxon>Myomorpha</taxon>
        <taxon>Muroidea</taxon>
        <taxon>Cricetidae</taxon>
        <taxon>Cricetinae</taxon>
        <taxon>Cricetulus</taxon>
    </lineage>
</organism>
<name>G3I0S0_CRIGR</name>
<dbReference type="EMBL" id="JH001028">
    <property type="protein sequence ID" value="EGW10469.1"/>
    <property type="molecule type" value="Genomic_DNA"/>
</dbReference>
<gene>
    <name evidence="1" type="ORF">I79_016959</name>
</gene>
<proteinExistence type="predicted"/>
<sequence length="93" mass="10639">MRVRRKELGKKTRQLRTCVLAFQRSVTKPGTFITSDVLTISITRSKIHGVIHNVFDEGYHQNQSNLTDTSRDFIFKMPSVDSINVRSPFKGSI</sequence>
<dbReference type="AlphaFoldDB" id="G3I0S0"/>
<reference evidence="2" key="1">
    <citation type="journal article" date="2011" name="Nat. Biotechnol.">
        <title>The genomic sequence of the Chinese hamster ovary (CHO)-K1 cell line.</title>
        <authorList>
            <person name="Xu X."/>
            <person name="Nagarajan H."/>
            <person name="Lewis N.E."/>
            <person name="Pan S."/>
            <person name="Cai Z."/>
            <person name="Liu X."/>
            <person name="Chen W."/>
            <person name="Xie M."/>
            <person name="Wang W."/>
            <person name="Hammond S."/>
            <person name="Andersen M.R."/>
            <person name="Neff N."/>
            <person name="Passarelli B."/>
            <person name="Koh W."/>
            <person name="Fan H.C."/>
            <person name="Wang J."/>
            <person name="Gui Y."/>
            <person name="Lee K.H."/>
            <person name="Betenbaugh M.J."/>
            <person name="Quake S.R."/>
            <person name="Famili I."/>
            <person name="Palsson B.O."/>
            <person name="Wang J."/>
        </authorList>
    </citation>
    <scope>NUCLEOTIDE SEQUENCE [LARGE SCALE GENOMIC DNA]</scope>
    <source>
        <strain evidence="2">CHO K1 cell line</strain>
    </source>
</reference>
<evidence type="ECO:0000313" key="2">
    <source>
        <dbReference type="Proteomes" id="UP000001075"/>
    </source>
</evidence>
<evidence type="ECO:0000313" key="1">
    <source>
        <dbReference type="EMBL" id="EGW10469.1"/>
    </source>
</evidence>
<dbReference type="InParanoid" id="G3I0S0"/>